<dbReference type="STRING" id="400682.A0A1X7U311"/>
<dbReference type="OrthoDB" id="9988524at2759"/>
<feature type="domain" description="Tyrosine specific protein phosphatases" evidence="1">
    <location>
        <begin position="168"/>
        <end position="242"/>
    </location>
</feature>
<dbReference type="InterPro" id="IPR026893">
    <property type="entry name" value="Tyr/Ser_Pase_IphP-type"/>
</dbReference>
<accession>A0A1X7U311</accession>
<dbReference type="InterPro" id="IPR029021">
    <property type="entry name" value="Prot-tyrosine_phosphatase-like"/>
</dbReference>
<evidence type="ECO:0000313" key="3">
    <source>
        <dbReference type="Proteomes" id="UP000007879"/>
    </source>
</evidence>
<sequence length="300" mass="34280">MATSGVNEVFESLPNFRQAGGRGLTNKRGQQVKDGLLYRSAKTDYVTAKDKSLFLQLGIKSIIDIRGEKEYRKLTSRPLDNLYTPTVITDNKTSDLTEHKDTSVGRRYLFDVFSKELIRHIGNQVNIIITILAVMFLLPIDKIFGTHFFPRLYSRLVIRHQSLYQQYMDYLEYSKPVFSGMLKLLLSHEENLPVLIHCVYGKDRTGVLVALILDCIGVERETIAMDYASSEDGLVSMRNEMYDDLIVNWGMAEHSCQAKADTMLKVLNEIDKRYGSTSQYLESIGFTLEDQESLKSILLH</sequence>
<dbReference type="PROSITE" id="PS50056">
    <property type="entry name" value="TYR_PHOSPHATASE_2"/>
    <property type="match status" value="1"/>
</dbReference>
<dbReference type="PROSITE" id="PS00383">
    <property type="entry name" value="TYR_PHOSPHATASE_1"/>
    <property type="match status" value="1"/>
</dbReference>
<proteinExistence type="predicted"/>
<reference evidence="2" key="2">
    <citation type="submission" date="2017-05" db="UniProtKB">
        <authorList>
            <consortium name="EnsemblMetazoa"/>
        </authorList>
    </citation>
    <scope>IDENTIFICATION</scope>
</reference>
<keyword evidence="3" id="KW-1185">Reference proteome</keyword>
<gene>
    <name evidence="2" type="primary">100640129</name>
</gene>
<reference evidence="3" key="1">
    <citation type="journal article" date="2010" name="Nature">
        <title>The Amphimedon queenslandica genome and the evolution of animal complexity.</title>
        <authorList>
            <person name="Srivastava M."/>
            <person name="Simakov O."/>
            <person name="Chapman J."/>
            <person name="Fahey B."/>
            <person name="Gauthier M.E."/>
            <person name="Mitros T."/>
            <person name="Richards G.S."/>
            <person name="Conaco C."/>
            <person name="Dacre M."/>
            <person name="Hellsten U."/>
            <person name="Larroux C."/>
            <person name="Putnam N.H."/>
            <person name="Stanke M."/>
            <person name="Adamska M."/>
            <person name="Darling A."/>
            <person name="Degnan S.M."/>
            <person name="Oakley T.H."/>
            <person name="Plachetzki D.C."/>
            <person name="Zhai Y."/>
            <person name="Adamski M."/>
            <person name="Calcino A."/>
            <person name="Cummins S.F."/>
            <person name="Goodstein D.M."/>
            <person name="Harris C."/>
            <person name="Jackson D.J."/>
            <person name="Leys S.P."/>
            <person name="Shu S."/>
            <person name="Woodcroft B.J."/>
            <person name="Vervoort M."/>
            <person name="Kosik K.S."/>
            <person name="Manning G."/>
            <person name="Degnan B.M."/>
            <person name="Rokhsar D.S."/>
        </authorList>
    </citation>
    <scope>NUCLEOTIDE SEQUENCE [LARGE SCALE GENOMIC DNA]</scope>
</reference>
<evidence type="ECO:0000313" key="2">
    <source>
        <dbReference type="EnsemblMetazoa" id="Aqu2.1.22150_001"/>
    </source>
</evidence>
<name>A0A1X7U311_AMPQE</name>
<dbReference type="EnsemblMetazoa" id="XM_003389068.2">
    <property type="protein sequence ID" value="XP_003389116.1"/>
    <property type="gene ID" value="LOC100640129"/>
</dbReference>
<evidence type="ECO:0000259" key="1">
    <source>
        <dbReference type="PROSITE" id="PS50056"/>
    </source>
</evidence>
<dbReference type="SUPFAM" id="SSF52799">
    <property type="entry name" value="(Phosphotyrosine protein) phosphatases II"/>
    <property type="match status" value="1"/>
</dbReference>
<dbReference type="InterPro" id="IPR016130">
    <property type="entry name" value="Tyr_Pase_AS"/>
</dbReference>
<dbReference type="PANTHER" id="PTHR31126:SF1">
    <property type="entry name" value="TYROSINE SPECIFIC PROTEIN PHOSPHATASES DOMAIN-CONTAINING PROTEIN"/>
    <property type="match status" value="1"/>
</dbReference>
<dbReference type="KEGG" id="aqu:100640129"/>
<dbReference type="AlphaFoldDB" id="A0A1X7U311"/>
<dbReference type="EnsemblMetazoa" id="Aqu2.1.22150_001">
    <property type="protein sequence ID" value="Aqu2.1.22150_001"/>
    <property type="gene ID" value="Aqu2.1.22150"/>
</dbReference>
<dbReference type="Proteomes" id="UP000007879">
    <property type="component" value="Unassembled WGS sequence"/>
</dbReference>
<organism evidence="2">
    <name type="scientific">Amphimedon queenslandica</name>
    <name type="common">Sponge</name>
    <dbReference type="NCBI Taxonomy" id="400682"/>
    <lineage>
        <taxon>Eukaryota</taxon>
        <taxon>Metazoa</taxon>
        <taxon>Porifera</taxon>
        <taxon>Demospongiae</taxon>
        <taxon>Heteroscleromorpha</taxon>
        <taxon>Haplosclerida</taxon>
        <taxon>Niphatidae</taxon>
        <taxon>Amphimedon</taxon>
    </lineage>
</organism>
<protein>
    <recommendedName>
        <fullName evidence="1">Tyrosine specific protein phosphatases domain-containing protein</fullName>
    </recommendedName>
</protein>
<dbReference type="PANTHER" id="PTHR31126">
    <property type="entry name" value="TYROSINE-PROTEIN PHOSPHATASE"/>
    <property type="match status" value="1"/>
</dbReference>
<dbReference type="OMA" id="LSWWDFF"/>
<dbReference type="Pfam" id="PF13350">
    <property type="entry name" value="Y_phosphatase3"/>
    <property type="match status" value="1"/>
</dbReference>
<dbReference type="GO" id="GO:0004721">
    <property type="term" value="F:phosphoprotein phosphatase activity"/>
    <property type="evidence" value="ECO:0007669"/>
    <property type="project" value="InterPro"/>
</dbReference>
<dbReference type="Gene3D" id="3.90.190.10">
    <property type="entry name" value="Protein tyrosine phosphatase superfamily"/>
    <property type="match status" value="1"/>
</dbReference>
<dbReference type="InterPro" id="IPR000387">
    <property type="entry name" value="Tyr_Pase_dom"/>
</dbReference>
<dbReference type="eggNOG" id="ENOG502S1SS">
    <property type="taxonomic scope" value="Eukaryota"/>
</dbReference>
<dbReference type="InParanoid" id="A0A1X7U311"/>
<dbReference type="EnsemblMetazoa" id="XM_020000797.1">
    <property type="protein sequence ID" value="XP_019856356.1"/>
    <property type="gene ID" value="LOC100640129"/>
</dbReference>